<sequence>MFLNLLSEESKKAFLELALICARSSEYAGAAESEVLERYCEEMNIEVPKKTFRADFIVDAFTSDRAKFDTEIEEIIESIREDYGDILRAKRIICFELFAMINADGVKDELEDAILSKLDAYEASKLDMLAAIVNSHFKVFDDIENLYNKTRKA</sequence>
<dbReference type="AlphaFoldDB" id="A0A6G5QJX5"/>
<protein>
    <submittedName>
        <fullName evidence="1">Uncharacterized protein</fullName>
    </submittedName>
</protein>
<evidence type="ECO:0000313" key="2">
    <source>
        <dbReference type="Proteomes" id="UP000502377"/>
    </source>
</evidence>
<dbReference type="SUPFAM" id="SSF158682">
    <property type="entry name" value="TerB-like"/>
    <property type="match status" value="1"/>
</dbReference>
<dbReference type="Proteomes" id="UP000502377">
    <property type="component" value="Chromosome"/>
</dbReference>
<reference evidence="1 2" key="1">
    <citation type="submission" date="2016-07" db="EMBL/GenBank/DDBJ databases">
        <title>Comparative genomics of the Campylobacter concisus group.</title>
        <authorList>
            <person name="Miller W.G."/>
            <person name="Yee E."/>
            <person name="Chapman M.H."/>
            <person name="Huynh S."/>
            <person name="Bono J.L."/>
            <person name="On S.L.W."/>
            <person name="StLeger J."/>
            <person name="Foster G."/>
            <person name="Parker C.T."/>
        </authorList>
    </citation>
    <scope>NUCLEOTIDE SEQUENCE [LARGE SCALE GENOMIC DNA]</scope>
    <source>
        <strain evidence="1 2">ATCC 33238</strain>
    </source>
</reference>
<name>A0A6G5QJX5_CAMRE</name>
<dbReference type="EMBL" id="CP012543">
    <property type="protein sequence ID" value="QCD45998.1"/>
    <property type="molecule type" value="Genomic_DNA"/>
</dbReference>
<dbReference type="InterPro" id="IPR029024">
    <property type="entry name" value="TerB-like"/>
</dbReference>
<dbReference type="RefSeq" id="WP_004318854.1">
    <property type="nucleotide sequence ID" value="NZ_CP012543.1"/>
</dbReference>
<accession>A0A6G5QJX5</accession>
<dbReference type="KEGG" id="crx:CRECT_0301"/>
<dbReference type="Gene3D" id="1.10.3680.10">
    <property type="entry name" value="TerB-like"/>
    <property type="match status" value="1"/>
</dbReference>
<gene>
    <name evidence="1" type="ORF">CRECT_0301</name>
</gene>
<organism evidence="1 2">
    <name type="scientific">Campylobacter rectus</name>
    <name type="common">Wolinella recta</name>
    <dbReference type="NCBI Taxonomy" id="203"/>
    <lineage>
        <taxon>Bacteria</taxon>
        <taxon>Pseudomonadati</taxon>
        <taxon>Campylobacterota</taxon>
        <taxon>Epsilonproteobacteria</taxon>
        <taxon>Campylobacterales</taxon>
        <taxon>Campylobacteraceae</taxon>
        <taxon>Campylobacter</taxon>
    </lineage>
</organism>
<proteinExistence type="predicted"/>
<evidence type="ECO:0000313" key="1">
    <source>
        <dbReference type="EMBL" id="QCD45998.1"/>
    </source>
</evidence>